<evidence type="ECO:0000256" key="3">
    <source>
        <dbReference type="ARBA" id="ARBA00023125"/>
    </source>
</evidence>
<keyword evidence="5" id="KW-0539">Nucleus</keyword>
<keyword evidence="4" id="KW-0804">Transcription</keyword>
<proteinExistence type="predicted"/>
<dbReference type="AlphaFoldDB" id="A0A4Y7JFR9"/>
<dbReference type="Gene3D" id="2.170.150.80">
    <property type="entry name" value="NAC domain"/>
    <property type="match status" value="1"/>
</dbReference>
<feature type="domain" description="NAC" evidence="6">
    <location>
        <begin position="68"/>
        <end position="225"/>
    </location>
</feature>
<accession>A0A4Y7JFR9</accession>
<dbReference type="PROSITE" id="PS51005">
    <property type="entry name" value="NAC"/>
    <property type="match status" value="1"/>
</dbReference>
<dbReference type="Pfam" id="PF02365">
    <property type="entry name" value="NAM"/>
    <property type="match status" value="1"/>
</dbReference>
<sequence length="466" mass="53040">MEKKAITSRVQVVSERPNLCELISCNGIPLVDLDYNNQSELVRRVIDACRITGYVQEIKMGDFKERHLLPGFRFNPTDEEMISSYLAPKVRNELDMDCDWYIHEKNIYEYDSPSDLFQEFQSNHSRYFFSKIKKVSPNSKKVKRCTGDGTWKGEDKGADITDNDEIIIGTRKQFTFKWNVSKEKTPSAGKPERGRWIMHEYALPPKFYQLHGIEDEWVLCMIKTKTPLLNNTAPIEQPSPRRQPTKNPRTTMLRTSMDIVNASLGNGPATPYASPLSEKTTMPLFKGKEVSPPTVMPSMSPFMASSSTKVPLNNSMYGDDCFDLLAEINENCDVMDAISMSFPDAVNQTTIMGPDECHYPDHWHRYAYDQSNFSNTLIDNNAFPFSSPGQFPENNLLRLPEDGTTYAGPTSSSTMPFHQQHLTQDDSQVGARNTCGYQFTNSPIGEMQELPDTEEDINEFIEKLCI</sequence>
<dbReference type="InterPro" id="IPR003441">
    <property type="entry name" value="NAC-dom"/>
</dbReference>
<dbReference type="OrthoDB" id="774757at2759"/>
<dbReference type="GO" id="GO:0005634">
    <property type="term" value="C:nucleus"/>
    <property type="evidence" value="ECO:0007669"/>
    <property type="project" value="UniProtKB-SubCell"/>
</dbReference>
<organism evidence="7 8">
    <name type="scientific">Papaver somniferum</name>
    <name type="common">Opium poppy</name>
    <dbReference type="NCBI Taxonomy" id="3469"/>
    <lineage>
        <taxon>Eukaryota</taxon>
        <taxon>Viridiplantae</taxon>
        <taxon>Streptophyta</taxon>
        <taxon>Embryophyta</taxon>
        <taxon>Tracheophyta</taxon>
        <taxon>Spermatophyta</taxon>
        <taxon>Magnoliopsida</taxon>
        <taxon>Ranunculales</taxon>
        <taxon>Papaveraceae</taxon>
        <taxon>Papaveroideae</taxon>
        <taxon>Papaver</taxon>
    </lineage>
</organism>
<dbReference type="GO" id="GO:0006355">
    <property type="term" value="P:regulation of DNA-templated transcription"/>
    <property type="evidence" value="ECO:0007669"/>
    <property type="project" value="InterPro"/>
</dbReference>
<dbReference type="InterPro" id="IPR036093">
    <property type="entry name" value="NAC_dom_sf"/>
</dbReference>
<dbReference type="SUPFAM" id="SSF101941">
    <property type="entry name" value="NAC domain"/>
    <property type="match status" value="1"/>
</dbReference>
<dbReference type="GO" id="GO:0003677">
    <property type="term" value="F:DNA binding"/>
    <property type="evidence" value="ECO:0007669"/>
    <property type="project" value="UniProtKB-KW"/>
</dbReference>
<keyword evidence="3" id="KW-0238">DNA-binding</keyword>
<reference evidence="7 8" key="1">
    <citation type="journal article" date="2018" name="Science">
        <title>The opium poppy genome and morphinan production.</title>
        <authorList>
            <person name="Guo L."/>
            <person name="Winzer T."/>
            <person name="Yang X."/>
            <person name="Li Y."/>
            <person name="Ning Z."/>
            <person name="He Z."/>
            <person name="Teodor R."/>
            <person name="Lu Y."/>
            <person name="Bowser T.A."/>
            <person name="Graham I.A."/>
            <person name="Ye K."/>
        </authorList>
    </citation>
    <scope>NUCLEOTIDE SEQUENCE [LARGE SCALE GENOMIC DNA]</scope>
    <source>
        <strain evidence="8">cv. HN1</strain>
        <tissue evidence="7">Leaves</tissue>
    </source>
</reference>
<dbReference type="Gramene" id="RZC59984">
    <property type="protein sequence ID" value="RZC59984"/>
    <property type="gene ID" value="C5167_021742"/>
</dbReference>
<evidence type="ECO:0000256" key="2">
    <source>
        <dbReference type="ARBA" id="ARBA00023015"/>
    </source>
</evidence>
<dbReference type="EMBL" id="CM010719">
    <property type="protein sequence ID" value="RZC59984.1"/>
    <property type="molecule type" value="Genomic_DNA"/>
</dbReference>
<dbReference type="OMA" id="QHISDNT"/>
<keyword evidence="8" id="KW-1185">Reference proteome</keyword>
<dbReference type="Proteomes" id="UP000316621">
    <property type="component" value="Chromosome 5"/>
</dbReference>
<dbReference type="PANTHER" id="PTHR31989">
    <property type="entry name" value="NAC DOMAIN-CONTAINING PROTEIN 82-RELATED"/>
    <property type="match status" value="1"/>
</dbReference>
<evidence type="ECO:0000256" key="5">
    <source>
        <dbReference type="ARBA" id="ARBA00023242"/>
    </source>
</evidence>
<protein>
    <recommendedName>
        <fullName evidence="6">NAC domain-containing protein</fullName>
    </recommendedName>
</protein>
<keyword evidence="2" id="KW-0805">Transcription regulation</keyword>
<evidence type="ECO:0000313" key="7">
    <source>
        <dbReference type="EMBL" id="RZC59984.1"/>
    </source>
</evidence>
<evidence type="ECO:0000256" key="1">
    <source>
        <dbReference type="ARBA" id="ARBA00004123"/>
    </source>
</evidence>
<evidence type="ECO:0000313" key="8">
    <source>
        <dbReference type="Proteomes" id="UP000316621"/>
    </source>
</evidence>
<evidence type="ECO:0000256" key="4">
    <source>
        <dbReference type="ARBA" id="ARBA00023163"/>
    </source>
</evidence>
<evidence type="ECO:0000259" key="6">
    <source>
        <dbReference type="PROSITE" id="PS51005"/>
    </source>
</evidence>
<gene>
    <name evidence="7" type="ORF">C5167_021742</name>
</gene>
<comment type="subcellular location">
    <subcellularLocation>
        <location evidence="1">Nucleus</location>
    </subcellularLocation>
</comment>
<name>A0A4Y7JFR9_PAPSO</name>